<keyword evidence="1" id="KW-0378">Hydrolase</keyword>
<organism evidence="4">
    <name type="scientific">uncultured Nocardioidaceae bacterium</name>
    <dbReference type="NCBI Taxonomy" id="253824"/>
    <lineage>
        <taxon>Bacteria</taxon>
        <taxon>Bacillati</taxon>
        <taxon>Actinomycetota</taxon>
        <taxon>Actinomycetes</taxon>
        <taxon>Propionibacteriales</taxon>
        <taxon>Nocardioidaceae</taxon>
        <taxon>environmental samples</taxon>
    </lineage>
</organism>
<dbReference type="InterPro" id="IPR052016">
    <property type="entry name" value="Bact_Sigma-Reg"/>
</dbReference>
<evidence type="ECO:0000256" key="1">
    <source>
        <dbReference type="ARBA" id="ARBA00022801"/>
    </source>
</evidence>
<feature type="transmembrane region" description="Helical" evidence="2">
    <location>
        <begin position="64"/>
        <end position="83"/>
    </location>
</feature>
<dbReference type="PANTHER" id="PTHR43156">
    <property type="entry name" value="STAGE II SPORULATION PROTEIN E-RELATED"/>
    <property type="match status" value="1"/>
</dbReference>
<proteinExistence type="predicted"/>
<evidence type="ECO:0000313" key="4">
    <source>
        <dbReference type="EMBL" id="CAA9337654.1"/>
    </source>
</evidence>
<dbReference type="SMART" id="SM00331">
    <property type="entry name" value="PP2C_SIG"/>
    <property type="match status" value="1"/>
</dbReference>
<reference evidence="4" key="1">
    <citation type="submission" date="2020-02" db="EMBL/GenBank/DDBJ databases">
        <authorList>
            <person name="Meier V. D."/>
        </authorList>
    </citation>
    <scope>NUCLEOTIDE SEQUENCE</scope>
    <source>
        <strain evidence="4">AVDCRST_MAG36</strain>
    </source>
</reference>
<feature type="domain" description="PPM-type phosphatase" evidence="3">
    <location>
        <begin position="145"/>
        <end position="356"/>
    </location>
</feature>
<dbReference type="Gene3D" id="3.60.40.10">
    <property type="entry name" value="PPM-type phosphatase domain"/>
    <property type="match status" value="1"/>
</dbReference>
<feature type="transmembrane region" description="Helical" evidence="2">
    <location>
        <begin position="89"/>
        <end position="110"/>
    </location>
</feature>
<accession>A0A6J4LNL5</accession>
<dbReference type="InterPro" id="IPR036457">
    <property type="entry name" value="PPM-type-like_dom_sf"/>
</dbReference>
<dbReference type="GO" id="GO:0016791">
    <property type="term" value="F:phosphatase activity"/>
    <property type="evidence" value="ECO:0007669"/>
    <property type="project" value="TreeGrafter"/>
</dbReference>
<protein>
    <submittedName>
        <fullName evidence="4">Stage II sporulation protein E</fullName>
    </submittedName>
</protein>
<evidence type="ECO:0000259" key="3">
    <source>
        <dbReference type="SMART" id="SM00331"/>
    </source>
</evidence>
<keyword evidence="2" id="KW-0812">Transmembrane</keyword>
<dbReference type="AlphaFoldDB" id="A0A6J4LNL5"/>
<dbReference type="PANTHER" id="PTHR43156:SF2">
    <property type="entry name" value="STAGE II SPORULATION PROTEIN E"/>
    <property type="match status" value="1"/>
</dbReference>
<gene>
    <name evidence="4" type="ORF">AVDCRST_MAG36-1254</name>
</gene>
<keyword evidence="2" id="KW-1133">Transmembrane helix</keyword>
<feature type="transmembrane region" description="Helical" evidence="2">
    <location>
        <begin position="20"/>
        <end position="52"/>
    </location>
</feature>
<dbReference type="Pfam" id="PF07228">
    <property type="entry name" value="SpoIIE"/>
    <property type="match status" value="1"/>
</dbReference>
<keyword evidence="2" id="KW-0472">Membrane</keyword>
<name>A0A6J4LNL5_9ACTN</name>
<sequence length="357" mass="38444">MATYRRQVVQWLGREERGVMVGLVLLILLGALAMYVVPKYVGAVVLMVPLFLGSLTLAPRRIRLLVLIILMALLVESVGEYLANDLVLLRRLVSSSVIALLSTVMLVVAYRREQLGVAGLRGDAMLLDLQERITRQGVIPALPQDWYVDEAIRSAEGTSFAGDFLVVDLDDARAVFSLALVDVSGKGIHAGTRSLLLSGALGGLLGSVTPEAFLAAANRFLLRQRWGEGFATAVHLVIDLPTGDFEIRSAGHPPPAHFQASSGQWRTIEGSEGPALGLLPEATYPPASGRLGHGDALLLYTDGLVERSRRDISLGIDKLLGQGERLIRDGFEGSATNLVQRLGSTADDCGLVVLHRR</sequence>
<dbReference type="InterPro" id="IPR001932">
    <property type="entry name" value="PPM-type_phosphatase-like_dom"/>
</dbReference>
<evidence type="ECO:0000256" key="2">
    <source>
        <dbReference type="SAM" id="Phobius"/>
    </source>
</evidence>
<dbReference type="EMBL" id="CADCUH010000074">
    <property type="protein sequence ID" value="CAA9337654.1"/>
    <property type="molecule type" value="Genomic_DNA"/>
</dbReference>